<dbReference type="Gene3D" id="3.40.50.150">
    <property type="entry name" value="Vaccinia Virus protein VP39"/>
    <property type="match status" value="1"/>
</dbReference>
<comment type="similarity">
    <text evidence="1">Belongs to the methyltransferase superfamily. LaeA methyltransferase family.</text>
</comment>
<protein>
    <submittedName>
        <fullName evidence="2">S-adenosyl-L-methionine-dependent methyltransferase</fullName>
    </submittedName>
</protein>
<name>A0AAN6VBE8_9PEZI</name>
<dbReference type="InterPro" id="IPR029063">
    <property type="entry name" value="SAM-dependent_MTases_sf"/>
</dbReference>
<evidence type="ECO:0000313" key="3">
    <source>
        <dbReference type="Proteomes" id="UP001302745"/>
    </source>
</evidence>
<keyword evidence="2" id="KW-0808">Transferase</keyword>
<organism evidence="2 3">
    <name type="scientific">Chaetomidium leptoderma</name>
    <dbReference type="NCBI Taxonomy" id="669021"/>
    <lineage>
        <taxon>Eukaryota</taxon>
        <taxon>Fungi</taxon>
        <taxon>Dikarya</taxon>
        <taxon>Ascomycota</taxon>
        <taxon>Pezizomycotina</taxon>
        <taxon>Sordariomycetes</taxon>
        <taxon>Sordariomycetidae</taxon>
        <taxon>Sordariales</taxon>
        <taxon>Chaetomiaceae</taxon>
        <taxon>Chaetomidium</taxon>
    </lineage>
</organism>
<dbReference type="Proteomes" id="UP001302745">
    <property type="component" value="Unassembled WGS sequence"/>
</dbReference>
<keyword evidence="3" id="KW-1185">Reference proteome</keyword>
<dbReference type="AlphaFoldDB" id="A0AAN6VBE8"/>
<dbReference type="GO" id="GO:0008168">
    <property type="term" value="F:methyltransferase activity"/>
    <property type="evidence" value="ECO:0007669"/>
    <property type="project" value="UniProtKB-KW"/>
</dbReference>
<gene>
    <name evidence="2" type="ORF">C8A00DRAFT_47744</name>
</gene>
<proteinExistence type="inferred from homology"/>
<dbReference type="Pfam" id="PF13489">
    <property type="entry name" value="Methyltransf_23"/>
    <property type="match status" value="1"/>
</dbReference>
<evidence type="ECO:0000313" key="2">
    <source>
        <dbReference type="EMBL" id="KAK4148348.1"/>
    </source>
</evidence>
<reference evidence="2" key="2">
    <citation type="submission" date="2023-05" db="EMBL/GenBank/DDBJ databases">
        <authorList>
            <consortium name="Lawrence Berkeley National Laboratory"/>
            <person name="Steindorff A."/>
            <person name="Hensen N."/>
            <person name="Bonometti L."/>
            <person name="Westerberg I."/>
            <person name="Brannstrom I.O."/>
            <person name="Guillou S."/>
            <person name="Cros-Aarteil S."/>
            <person name="Calhoun S."/>
            <person name="Haridas S."/>
            <person name="Kuo A."/>
            <person name="Mondo S."/>
            <person name="Pangilinan J."/>
            <person name="Riley R."/>
            <person name="Labutti K."/>
            <person name="Andreopoulos B."/>
            <person name="Lipzen A."/>
            <person name="Chen C."/>
            <person name="Yanf M."/>
            <person name="Daum C."/>
            <person name="Ng V."/>
            <person name="Clum A."/>
            <person name="Ohm R."/>
            <person name="Martin F."/>
            <person name="Silar P."/>
            <person name="Natvig D."/>
            <person name="Lalanne C."/>
            <person name="Gautier V."/>
            <person name="Ament-Velasquez S.L."/>
            <person name="Kruys A."/>
            <person name="Hutchinson M.I."/>
            <person name="Powell A.J."/>
            <person name="Barry K."/>
            <person name="Miller A.N."/>
            <person name="Grigoriev I.V."/>
            <person name="Debuchy R."/>
            <person name="Gladieux P."/>
            <person name="Thoren M.H."/>
            <person name="Johannesson H."/>
        </authorList>
    </citation>
    <scope>NUCLEOTIDE SEQUENCE</scope>
    <source>
        <strain evidence="2">CBS 538.74</strain>
    </source>
</reference>
<dbReference type="EMBL" id="MU857529">
    <property type="protein sequence ID" value="KAK4148348.1"/>
    <property type="molecule type" value="Genomic_DNA"/>
</dbReference>
<dbReference type="CDD" id="cd02440">
    <property type="entry name" value="AdoMet_MTases"/>
    <property type="match status" value="1"/>
</dbReference>
<dbReference type="GO" id="GO:0032259">
    <property type="term" value="P:methylation"/>
    <property type="evidence" value="ECO:0007669"/>
    <property type="project" value="UniProtKB-KW"/>
</dbReference>
<dbReference type="PANTHER" id="PTHR43591:SF31">
    <property type="entry name" value="LAEA-LIKE, PUTATIVE (AFU_ORTHOLOGUE AFUA_8G01930)-RELATED"/>
    <property type="match status" value="1"/>
</dbReference>
<reference evidence="2" key="1">
    <citation type="journal article" date="2023" name="Mol. Phylogenet. Evol.">
        <title>Genome-scale phylogeny and comparative genomics of the fungal order Sordariales.</title>
        <authorList>
            <person name="Hensen N."/>
            <person name="Bonometti L."/>
            <person name="Westerberg I."/>
            <person name="Brannstrom I.O."/>
            <person name="Guillou S."/>
            <person name="Cros-Aarteil S."/>
            <person name="Calhoun S."/>
            <person name="Haridas S."/>
            <person name="Kuo A."/>
            <person name="Mondo S."/>
            <person name="Pangilinan J."/>
            <person name="Riley R."/>
            <person name="LaButti K."/>
            <person name="Andreopoulos B."/>
            <person name="Lipzen A."/>
            <person name="Chen C."/>
            <person name="Yan M."/>
            <person name="Daum C."/>
            <person name="Ng V."/>
            <person name="Clum A."/>
            <person name="Steindorff A."/>
            <person name="Ohm R.A."/>
            <person name="Martin F."/>
            <person name="Silar P."/>
            <person name="Natvig D.O."/>
            <person name="Lalanne C."/>
            <person name="Gautier V."/>
            <person name="Ament-Velasquez S.L."/>
            <person name="Kruys A."/>
            <person name="Hutchinson M.I."/>
            <person name="Powell A.J."/>
            <person name="Barry K."/>
            <person name="Miller A.N."/>
            <person name="Grigoriev I.V."/>
            <person name="Debuchy R."/>
            <person name="Gladieux P."/>
            <person name="Hiltunen Thoren M."/>
            <person name="Johannesson H."/>
        </authorList>
    </citation>
    <scope>NUCLEOTIDE SEQUENCE</scope>
    <source>
        <strain evidence="2">CBS 538.74</strain>
    </source>
</reference>
<dbReference type="PANTHER" id="PTHR43591">
    <property type="entry name" value="METHYLTRANSFERASE"/>
    <property type="match status" value="1"/>
</dbReference>
<dbReference type="SUPFAM" id="SSF53335">
    <property type="entry name" value="S-adenosyl-L-methionine-dependent methyltransferases"/>
    <property type="match status" value="1"/>
</dbReference>
<accession>A0AAN6VBE8</accession>
<comment type="caution">
    <text evidence="2">The sequence shown here is derived from an EMBL/GenBank/DDBJ whole genome shotgun (WGS) entry which is preliminary data.</text>
</comment>
<sequence>MEFADKHPNIQVVGVDFCPMMPEWVAPNCRFQVDDIEKEWLWKQSFDLIHARLLSGSFGDPKTVIEQCFQHLTPGGYIELKDILFTPKSDDGTLLGVSPLCEWANDLADAARQMGRPLIGNASEYENMLIEAGFEVVNVLKHKLPTNAWPRDKTMQESGMRCTLARKVLQCRAVHAYFPYITVLARKPQTV</sequence>
<evidence type="ECO:0000256" key="1">
    <source>
        <dbReference type="ARBA" id="ARBA00038158"/>
    </source>
</evidence>
<keyword evidence="2" id="KW-0489">Methyltransferase</keyword>